<dbReference type="Gene3D" id="3.40.970.30">
    <property type="entry name" value="yp_829618.1 like domains"/>
    <property type="match status" value="1"/>
</dbReference>
<dbReference type="AlphaFoldDB" id="A0A150TCD0"/>
<evidence type="ECO:0008006" key="3">
    <source>
        <dbReference type="Google" id="ProtNLM"/>
    </source>
</evidence>
<accession>A0A150TCD0</accession>
<protein>
    <recommendedName>
        <fullName evidence="3">STAS/SEC14 domain-containing protein</fullName>
    </recommendedName>
</protein>
<evidence type="ECO:0000313" key="2">
    <source>
        <dbReference type="Proteomes" id="UP000075502"/>
    </source>
</evidence>
<dbReference type="Pfam" id="PF11964">
    <property type="entry name" value="SpoIIAA-like"/>
    <property type="match status" value="1"/>
</dbReference>
<comment type="caution">
    <text evidence="1">The sequence shown here is derived from an EMBL/GenBank/DDBJ whole genome shotgun (WGS) entry which is preliminary data.</text>
</comment>
<organism evidence="1 2">
    <name type="scientific">Sorangium cellulosum</name>
    <name type="common">Polyangium cellulosum</name>
    <dbReference type="NCBI Taxonomy" id="56"/>
    <lineage>
        <taxon>Bacteria</taxon>
        <taxon>Pseudomonadati</taxon>
        <taxon>Myxococcota</taxon>
        <taxon>Polyangia</taxon>
        <taxon>Polyangiales</taxon>
        <taxon>Polyangiaceae</taxon>
        <taxon>Sorangium</taxon>
    </lineage>
</organism>
<dbReference type="InterPro" id="IPR021866">
    <property type="entry name" value="SpoIIAA-like"/>
</dbReference>
<evidence type="ECO:0000313" key="1">
    <source>
        <dbReference type="EMBL" id="KYG02148.1"/>
    </source>
</evidence>
<gene>
    <name evidence="1" type="ORF">BE21_55340</name>
</gene>
<dbReference type="Proteomes" id="UP000075502">
    <property type="component" value="Unassembled WGS sequence"/>
</dbReference>
<dbReference type="EMBL" id="JEME01003158">
    <property type="protein sequence ID" value="KYG02148.1"/>
    <property type="molecule type" value="Genomic_DNA"/>
</dbReference>
<name>A0A150TCD0_SORCE</name>
<reference evidence="1 2" key="1">
    <citation type="submission" date="2014-02" db="EMBL/GenBank/DDBJ databases">
        <title>The small core and large imbalanced accessory genome model reveals a collaborative survival strategy of Sorangium cellulosum strains in nature.</title>
        <authorList>
            <person name="Han K."/>
            <person name="Peng R."/>
            <person name="Blom J."/>
            <person name="Li Y.-Z."/>
        </authorList>
    </citation>
    <scope>NUCLEOTIDE SEQUENCE [LARGE SCALE GENOMIC DNA]</scope>
    <source>
        <strain evidence="1 2">So0007-03</strain>
    </source>
</reference>
<sequence>MLPAMHEPDPRRGVLELREEPDGILYVTADGELSEEMVRSIAAASRRIAESGREVLALADVSRIKAIPHDVRKLMAGGSLGARHDAVAVVGASFTLRVLATLTLRSVNLLTSRSYPVDFFATEAEACAWLLARRDEIRARQPPAA</sequence>
<proteinExistence type="predicted"/>